<keyword evidence="2" id="KW-0472">Membrane</keyword>
<reference evidence="4" key="1">
    <citation type="journal article" date="2019" name="Int. J. Syst. Evol. Microbiol.">
        <title>The Global Catalogue of Microorganisms (GCM) 10K type strain sequencing project: providing services to taxonomists for standard genome sequencing and annotation.</title>
        <authorList>
            <consortium name="The Broad Institute Genomics Platform"/>
            <consortium name="The Broad Institute Genome Sequencing Center for Infectious Disease"/>
            <person name="Wu L."/>
            <person name="Ma J."/>
        </authorList>
    </citation>
    <scope>NUCLEOTIDE SEQUENCE [LARGE SCALE GENOMIC DNA]</scope>
    <source>
        <strain evidence="4">JCM 3369</strain>
    </source>
</reference>
<feature type="compositionally biased region" description="Basic and acidic residues" evidence="1">
    <location>
        <begin position="145"/>
        <end position="157"/>
    </location>
</feature>
<feature type="region of interest" description="Disordered" evidence="1">
    <location>
        <begin position="127"/>
        <end position="157"/>
    </location>
</feature>
<accession>A0ABW2CRR7</accession>
<evidence type="ECO:0000256" key="1">
    <source>
        <dbReference type="SAM" id="MobiDB-lite"/>
    </source>
</evidence>
<feature type="transmembrane region" description="Helical" evidence="2">
    <location>
        <begin position="105"/>
        <end position="123"/>
    </location>
</feature>
<dbReference type="EMBL" id="JBHSXS010000020">
    <property type="protein sequence ID" value="MFC6883590.1"/>
    <property type="molecule type" value="Genomic_DNA"/>
</dbReference>
<proteinExistence type="predicted"/>
<keyword evidence="2" id="KW-1133">Transmembrane helix</keyword>
<evidence type="ECO:0000313" key="3">
    <source>
        <dbReference type="EMBL" id="MFC6883590.1"/>
    </source>
</evidence>
<sequence>MSIRRKPRRQVASRIERVQEATRHGADMCRQGAATASERITPAAQHTREVAAERLTAARGWSAPRLHTAARYVEADLGPRVSTMLDGAADRVEPAGRGRRRGRKAAFFMVAAVAAIGAAGVLFTRRKAAQEMADPPEQSSADTDADAKSDGEVRTPR</sequence>
<evidence type="ECO:0008006" key="5">
    <source>
        <dbReference type="Google" id="ProtNLM"/>
    </source>
</evidence>
<keyword evidence="2" id="KW-0812">Transmembrane</keyword>
<gene>
    <name evidence="3" type="ORF">ACFQKB_27785</name>
</gene>
<protein>
    <recommendedName>
        <fullName evidence="5">DUF3618 domain-containing protein</fullName>
    </recommendedName>
</protein>
<organism evidence="3 4">
    <name type="scientific">Actinomadura yumaensis</name>
    <dbReference type="NCBI Taxonomy" id="111807"/>
    <lineage>
        <taxon>Bacteria</taxon>
        <taxon>Bacillati</taxon>
        <taxon>Actinomycetota</taxon>
        <taxon>Actinomycetes</taxon>
        <taxon>Streptosporangiales</taxon>
        <taxon>Thermomonosporaceae</taxon>
        <taxon>Actinomadura</taxon>
    </lineage>
</organism>
<evidence type="ECO:0000313" key="4">
    <source>
        <dbReference type="Proteomes" id="UP001596380"/>
    </source>
</evidence>
<dbReference type="Proteomes" id="UP001596380">
    <property type="component" value="Unassembled WGS sequence"/>
</dbReference>
<dbReference type="RefSeq" id="WP_378063689.1">
    <property type="nucleotide sequence ID" value="NZ_JBHSXS010000020.1"/>
</dbReference>
<keyword evidence="4" id="KW-1185">Reference proteome</keyword>
<comment type="caution">
    <text evidence="3">The sequence shown here is derived from an EMBL/GenBank/DDBJ whole genome shotgun (WGS) entry which is preliminary data.</text>
</comment>
<name>A0ABW2CRR7_9ACTN</name>
<evidence type="ECO:0000256" key="2">
    <source>
        <dbReference type="SAM" id="Phobius"/>
    </source>
</evidence>